<dbReference type="AlphaFoldDB" id="A0A4R1SBG1"/>
<dbReference type="EMBL" id="SLUN01000001">
    <property type="protein sequence ID" value="TCL76818.1"/>
    <property type="molecule type" value="Genomic_DNA"/>
</dbReference>
<organism evidence="1 2">
    <name type="scientific">Hydrogenispora ethanolica</name>
    <dbReference type="NCBI Taxonomy" id="1082276"/>
    <lineage>
        <taxon>Bacteria</taxon>
        <taxon>Bacillati</taxon>
        <taxon>Bacillota</taxon>
        <taxon>Hydrogenispora</taxon>
    </lineage>
</organism>
<dbReference type="Proteomes" id="UP000295008">
    <property type="component" value="Unassembled WGS sequence"/>
</dbReference>
<comment type="caution">
    <text evidence="1">The sequence shown here is derived from an EMBL/GenBank/DDBJ whole genome shotgun (WGS) entry which is preliminary data.</text>
</comment>
<evidence type="ECO:0000313" key="1">
    <source>
        <dbReference type="EMBL" id="TCL76818.1"/>
    </source>
</evidence>
<sequence length="85" mass="9594">MNPTMPKARALTRAEIKALREAGLDPAFRADDLTMKVNAEMVDWMLDHVYRDFDFGNTPYSSCLELATRTYQLTYSVSEAAAKNS</sequence>
<reference evidence="1 2" key="1">
    <citation type="submission" date="2019-03" db="EMBL/GenBank/DDBJ databases">
        <title>Genomic Encyclopedia of Type Strains, Phase IV (KMG-IV): sequencing the most valuable type-strain genomes for metagenomic binning, comparative biology and taxonomic classification.</title>
        <authorList>
            <person name="Goeker M."/>
        </authorList>
    </citation>
    <scope>NUCLEOTIDE SEQUENCE [LARGE SCALE GENOMIC DNA]</scope>
    <source>
        <strain evidence="1 2">LX-B</strain>
    </source>
</reference>
<keyword evidence="2" id="KW-1185">Reference proteome</keyword>
<dbReference type="RefSeq" id="WP_243662749.1">
    <property type="nucleotide sequence ID" value="NZ_SLUN01000001.1"/>
</dbReference>
<proteinExistence type="predicted"/>
<name>A0A4R1SBG1_HYDET</name>
<accession>A0A4R1SBG1</accession>
<gene>
    <name evidence="1" type="ORF">EDC14_1001100</name>
</gene>
<evidence type="ECO:0000313" key="2">
    <source>
        <dbReference type="Proteomes" id="UP000295008"/>
    </source>
</evidence>
<protein>
    <submittedName>
        <fullName evidence="1">Uncharacterized protein</fullName>
    </submittedName>
</protein>